<gene>
    <name evidence="3" type="ORF">GCM10009129_01020</name>
</gene>
<dbReference type="InterPro" id="IPR007400">
    <property type="entry name" value="PrpF-like"/>
</dbReference>
<keyword evidence="2" id="KW-0413">Isomerase</keyword>
<dbReference type="Pfam" id="PF04303">
    <property type="entry name" value="PrpF"/>
    <property type="match status" value="1"/>
</dbReference>
<dbReference type="InterPro" id="IPR047687">
    <property type="entry name" value="OMA_tautomer-like"/>
</dbReference>
<evidence type="ECO:0000256" key="1">
    <source>
        <dbReference type="ARBA" id="ARBA00007673"/>
    </source>
</evidence>
<accession>A0ABN0VJS0</accession>
<dbReference type="PANTHER" id="PTHR43709">
    <property type="entry name" value="ACONITATE ISOMERASE-RELATED"/>
    <property type="match status" value="1"/>
</dbReference>
<dbReference type="EMBL" id="BAAAFR010000001">
    <property type="protein sequence ID" value="GAA0307737.1"/>
    <property type="molecule type" value="Genomic_DNA"/>
</dbReference>
<reference evidence="3 4" key="1">
    <citation type="journal article" date="2019" name="Int. J. Syst. Evol. Microbiol.">
        <title>The Global Catalogue of Microorganisms (GCM) 10K type strain sequencing project: providing services to taxonomists for standard genome sequencing and annotation.</title>
        <authorList>
            <consortium name="The Broad Institute Genomics Platform"/>
            <consortium name="The Broad Institute Genome Sequencing Center for Infectious Disease"/>
            <person name="Wu L."/>
            <person name="Ma J."/>
        </authorList>
    </citation>
    <scope>NUCLEOTIDE SEQUENCE [LARGE SCALE GENOMIC DNA]</scope>
    <source>
        <strain evidence="3 4">JCM 16343</strain>
    </source>
</reference>
<dbReference type="Proteomes" id="UP001501787">
    <property type="component" value="Unassembled WGS sequence"/>
</dbReference>
<dbReference type="NCBIfam" id="NF033377">
    <property type="entry name" value="OMA_tautomer"/>
    <property type="match status" value="1"/>
</dbReference>
<proteinExistence type="inferred from homology"/>
<sequence>MKNTIPCMIIRGGTSKGVYLRQSDLPTDIQERDNILTTIMGSGDASQINGLGAATSVTSKVGIVSKSKREGVDFDYLFAQVGIEKKIVDTTPSCGNILSGIICFASEMGMLELTEGTTTVTVFNVNTNSLIEVTAETPNKELKFDGDTEVSGVPGTGSPVSLNFSQVEGTKTGKIFPTGNKQDTINGINVTCIDVAMPMVLFNAEDLGLQGNEDKATLDANKALFDIIEPIRCKAGEMMGLGDVSDSVVPKMGILSKPTGKGNITSRYFVPDKCHASHAVTGSICVSAASKIEGTIANPLYKDDGKDVVTIEHPSGFISVDIICEPQADSYVIKRAALVRTAQPLMKGDAYF</sequence>
<protein>
    <submittedName>
        <fullName evidence="3">4-oxalomesaconate tautomerase</fullName>
    </submittedName>
</protein>
<organism evidence="3 4">
    <name type="scientific">Psychrobacter aestuarii</name>
    <dbReference type="NCBI Taxonomy" id="556327"/>
    <lineage>
        <taxon>Bacteria</taxon>
        <taxon>Pseudomonadati</taxon>
        <taxon>Pseudomonadota</taxon>
        <taxon>Gammaproteobacteria</taxon>
        <taxon>Moraxellales</taxon>
        <taxon>Moraxellaceae</taxon>
        <taxon>Psychrobacter</taxon>
    </lineage>
</organism>
<comment type="similarity">
    <text evidence="1">Belongs to the PrpF family.</text>
</comment>
<dbReference type="Gene3D" id="3.10.310.10">
    <property type="entry name" value="Diaminopimelate Epimerase, Chain A, domain 1"/>
    <property type="match status" value="2"/>
</dbReference>
<evidence type="ECO:0000256" key="2">
    <source>
        <dbReference type="ARBA" id="ARBA00023235"/>
    </source>
</evidence>
<name>A0ABN0VJS0_9GAMM</name>
<evidence type="ECO:0000313" key="3">
    <source>
        <dbReference type="EMBL" id="GAA0307737.1"/>
    </source>
</evidence>
<dbReference type="SUPFAM" id="SSF54506">
    <property type="entry name" value="Diaminopimelate epimerase-like"/>
    <property type="match status" value="2"/>
</dbReference>
<keyword evidence="4" id="KW-1185">Reference proteome</keyword>
<dbReference type="PANTHER" id="PTHR43709:SF3">
    <property type="entry name" value="ISOMERASE YBHH-RELATED"/>
    <property type="match status" value="1"/>
</dbReference>
<dbReference type="RefSeq" id="WP_201504338.1">
    <property type="nucleotide sequence ID" value="NZ_BAAAFR010000001.1"/>
</dbReference>
<comment type="caution">
    <text evidence="3">The sequence shown here is derived from an EMBL/GenBank/DDBJ whole genome shotgun (WGS) entry which is preliminary data.</text>
</comment>
<evidence type="ECO:0000313" key="4">
    <source>
        <dbReference type="Proteomes" id="UP001501787"/>
    </source>
</evidence>